<evidence type="ECO:0000256" key="3">
    <source>
        <dbReference type="ARBA" id="ARBA00022801"/>
    </source>
</evidence>
<dbReference type="RefSeq" id="WP_117775375.1">
    <property type="nucleotide sequence ID" value="NZ_QRKM01000028.1"/>
</dbReference>
<dbReference type="EC" id="3.1.3.48" evidence="2"/>
<dbReference type="Pfam" id="PF19567">
    <property type="entry name" value="CpsB_CapC"/>
    <property type="match status" value="1"/>
</dbReference>
<proteinExistence type="inferred from homology"/>
<dbReference type="InterPro" id="IPR016667">
    <property type="entry name" value="Caps_polysacc_synth_CpsB/CapC"/>
</dbReference>
<evidence type="ECO:0000256" key="1">
    <source>
        <dbReference type="ARBA" id="ARBA00005750"/>
    </source>
</evidence>
<dbReference type="Proteomes" id="UP000286063">
    <property type="component" value="Unassembled WGS sequence"/>
</dbReference>
<dbReference type="GO" id="GO:0004725">
    <property type="term" value="F:protein tyrosine phosphatase activity"/>
    <property type="evidence" value="ECO:0007669"/>
    <property type="project" value="UniProtKB-EC"/>
</dbReference>
<dbReference type="SUPFAM" id="SSF89550">
    <property type="entry name" value="PHP domain-like"/>
    <property type="match status" value="1"/>
</dbReference>
<protein>
    <recommendedName>
        <fullName evidence="2">protein-tyrosine-phosphatase</fullName>
        <ecNumber evidence="2">3.1.3.48</ecNumber>
    </recommendedName>
</protein>
<comment type="similarity">
    <text evidence="1">Belongs to the metallo-dependent hydrolases superfamily. CpsB/CapC family.</text>
</comment>
<sequence length="225" mass="26084">MWWFRKREKVHFDYTHDIHSHVLPGVDDGVRTYREAIMVLKGLSSLGVKRVTCTSHVYFPTLMNGWENLHPLLEDLQAGLQKEEVEIELDLGAEYRVGEYMLSLIERGEILSGDDNRVLVEHNFLSPSPFFDQVVFELQTRGYEVVLAHPERYVFWEDDIVRHGEELKNKNCRLQVNILSFAGYYGKEAQRGAERLHDAGLIDYYAGDVHGMRHVETIGKYISNS</sequence>
<evidence type="ECO:0000256" key="4">
    <source>
        <dbReference type="ARBA" id="ARBA00051722"/>
    </source>
</evidence>
<dbReference type="Gene3D" id="3.20.20.140">
    <property type="entry name" value="Metal-dependent hydrolases"/>
    <property type="match status" value="1"/>
</dbReference>
<gene>
    <name evidence="5" type="ORF">DXA50_13835</name>
</gene>
<dbReference type="EMBL" id="QSCR01000026">
    <property type="protein sequence ID" value="RGY15023.1"/>
    <property type="molecule type" value="Genomic_DNA"/>
</dbReference>
<name>A0A413IL09_9BACT</name>
<accession>A0A413IL09</accession>
<dbReference type="PANTHER" id="PTHR39181">
    <property type="entry name" value="TYROSINE-PROTEIN PHOSPHATASE YWQE"/>
    <property type="match status" value="1"/>
</dbReference>
<comment type="caution">
    <text evidence="5">The sequence shown here is derived from an EMBL/GenBank/DDBJ whole genome shotgun (WGS) entry which is preliminary data.</text>
</comment>
<dbReference type="PIRSF" id="PIRSF016557">
    <property type="entry name" value="Caps_synth_CpsB"/>
    <property type="match status" value="1"/>
</dbReference>
<comment type="catalytic activity">
    <reaction evidence="4">
        <text>O-phospho-L-tyrosyl-[protein] + H2O = L-tyrosyl-[protein] + phosphate</text>
        <dbReference type="Rhea" id="RHEA:10684"/>
        <dbReference type="Rhea" id="RHEA-COMP:10136"/>
        <dbReference type="Rhea" id="RHEA-COMP:20101"/>
        <dbReference type="ChEBI" id="CHEBI:15377"/>
        <dbReference type="ChEBI" id="CHEBI:43474"/>
        <dbReference type="ChEBI" id="CHEBI:46858"/>
        <dbReference type="ChEBI" id="CHEBI:61978"/>
        <dbReference type="EC" id="3.1.3.48"/>
    </reaction>
</comment>
<evidence type="ECO:0000313" key="5">
    <source>
        <dbReference type="EMBL" id="RGY15023.1"/>
    </source>
</evidence>
<reference evidence="5 6" key="1">
    <citation type="submission" date="2018-08" db="EMBL/GenBank/DDBJ databases">
        <title>A genome reference for cultivated species of the human gut microbiota.</title>
        <authorList>
            <person name="Zou Y."/>
            <person name="Xue W."/>
            <person name="Luo G."/>
        </authorList>
    </citation>
    <scope>NUCLEOTIDE SEQUENCE [LARGE SCALE GENOMIC DNA]</scope>
    <source>
        <strain evidence="5 6">OF02-7</strain>
    </source>
</reference>
<dbReference type="PANTHER" id="PTHR39181:SF1">
    <property type="entry name" value="TYROSINE-PROTEIN PHOSPHATASE YWQE"/>
    <property type="match status" value="1"/>
</dbReference>
<keyword evidence="3" id="KW-0378">Hydrolase</keyword>
<evidence type="ECO:0000256" key="2">
    <source>
        <dbReference type="ARBA" id="ARBA00013064"/>
    </source>
</evidence>
<organism evidence="5 6">
    <name type="scientific">Butyricimonas virosa</name>
    <dbReference type="NCBI Taxonomy" id="544645"/>
    <lineage>
        <taxon>Bacteria</taxon>
        <taxon>Pseudomonadati</taxon>
        <taxon>Bacteroidota</taxon>
        <taxon>Bacteroidia</taxon>
        <taxon>Bacteroidales</taxon>
        <taxon>Odoribacteraceae</taxon>
        <taxon>Butyricimonas</taxon>
    </lineage>
</organism>
<evidence type="ECO:0000313" key="6">
    <source>
        <dbReference type="Proteomes" id="UP000286063"/>
    </source>
</evidence>
<dbReference type="InterPro" id="IPR016195">
    <property type="entry name" value="Pol/histidinol_Pase-like"/>
</dbReference>
<dbReference type="OrthoDB" id="9788539at2"/>
<dbReference type="GO" id="GO:0030145">
    <property type="term" value="F:manganese ion binding"/>
    <property type="evidence" value="ECO:0007669"/>
    <property type="project" value="InterPro"/>
</dbReference>
<dbReference type="AlphaFoldDB" id="A0A413IL09"/>